<comment type="caution">
    <text evidence="5">The sequence shown here is derived from an EMBL/GenBank/DDBJ whole genome shotgun (WGS) entry which is preliminary data.</text>
</comment>
<dbReference type="Pfam" id="PF13302">
    <property type="entry name" value="Acetyltransf_3"/>
    <property type="match status" value="1"/>
</dbReference>
<keyword evidence="1" id="KW-0808">Transferase</keyword>
<dbReference type="InterPro" id="IPR000182">
    <property type="entry name" value="GNAT_dom"/>
</dbReference>
<dbReference type="PANTHER" id="PTHR43792">
    <property type="entry name" value="GNAT FAMILY, PUTATIVE (AFU_ORTHOLOGUE AFUA_3G00765)-RELATED-RELATED"/>
    <property type="match status" value="1"/>
</dbReference>
<dbReference type="GO" id="GO:0008999">
    <property type="term" value="F:protein-N-terminal-alanine acetyltransferase activity"/>
    <property type="evidence" value="ECO:0007669"/>
    <property type="project" value="TreeGrafter"/>
</dbReference>
<dbReference type="GO" id="GO:0005737">
    <property type="term" value="C:cytoplasm"/>
    <property type="evidence" value="ECO:0007669"/>
    <property type="project" value="TreeGrafter"/>
</dbReference>
<name>A0A162LHL0_9PROT</name>
<protein>
    <recommendedName>
        <fullName evidence="4">N-acetyltransferase domain-containing protein</fullName>
    </recommendedName>
</protein>
<evidence type="ECO:0000256" key="2">
    <source>
        <dbReference type="ARBA" id="ARBA00023315"/>
    </source>
</evidence>
<dbReference type="RefSeq" id="WP_062762551.1">
    <property type="nucleotide sequence ID" value="NZ_CP121013.1"/>
</dbReference>
<dbReference type="PANTHER" id="PTHR43792:SF8">
    <property type="entry name" value="[RIBOSOMAL PROTEIN US5]-ALANINE N-ACETYLTRANSFERASE"/>
    <property type="match status" value="1"/>
</dbReference>
<feature type="domain" description="N-acetyltransferase" evidence="4">
    <location>
        <begin position="20"/>
        <end position="207"/>
    </location>
</feature>
<proteinExistence type="inferred from homology"/>
<dbReference type="InterPro" id="IPR051531">
    <property type="entry name" value="N-acetyltransferase"/>
</dbReference>
<organism evidence="5 6">
    <name type="scientific">Tistrella mobilis</name>
    <dbReference type="NCBI Taxonomy" id="171437"/>
    <lineage>
        <taxon>Bacteria</taxon>
        <taxon>Pseudomonadati</taxon>
        <taxon>Pseudomonadota</taxon>
        <taxon>Alphaproteobacteria</taxon>
        <taxon>Geminicoccales</taxon>
        <taxon>Geminicoccaceae</taxon>
        <taxon>Tistrella</taxon>
    </lineage>
</organism>
<sequence length="216" mass="24557">MWPFASMDGGDRPRIITPRVVMRPARLVDYREWAEVREASREFLERWEPSWGNDPLSRGAYRRRVGHYRMIARRGMGLAFHVFVRDAGDGRSEGREALSLAGGLTLNNIRYGVVQSCNVGYWIGAHVARKGYMTEALAGAADFVFDTLGLHRLEAACLPENHRSIGLLEKLGFESEGYAREYLLIDGRWTDHRLFGLIATDWRRRRPLPPAVIDAG</sequence>
<dbReference type="PROSITE" id="PS51186">
    <property type="entry name" value="GNAT"/>
    <property type="match status" value="1"/>
</dbReference>
<dbReference type="Proteomes" id="UP000075787">
    <property type="component" value="Unassembled WGS sequence"/>
</dbReference>
<comment type="similarity">
    <text evidence="3">Belongs to the acetyltransferase family. RimJ subfamily.</text>
</comment>
<evidence type="ECO:0000313" key="5">
    <source>
        <dbReference type="EMBL" id="KYO55026.1"/>
    </source>
</evidence>
<evidence type="ECO:0000256" key="3">
    <source>
        <dbReference type="ARBA" id="ARBA00038502"/>
    </source>
</evidence>
<evidence type="ECO:0000313" key="6">
    <source>
        <dbReference type="Proteomes" id="UP000075787"/>
    </source>
</evidence>
<dbReference type="EMBL" id="LPZR01000073">
    <property type="protein sequence ID" value="KYO55026.1"/>
    <property type="molecule type" value="Genomic_DNA"/>
</dbReference>
<evidence type="ECO:0000259" key="4">
    <source>
        <dbReference type="PROSITE" id="PS51186"/>
    </source>
</evidence>
<accession>A0A162LHL0</accession>
<keyword evidence="2" id="KW-0012">Acyltransferase</keyword>
<evidence type="ECO:0000256" key="1">
    <source>
        <dbReference type="ARBA" id="ARBA00022679"/>
    </source>
</evidence>
<gene>
    <name evidence="5" type="ORF">AUP44_24325</name>
</gene>
<dbReference type="Gene3D" id="3.40.630.30">
    <property type="match status" value="1"/>
</dbReference>
<dbReference type="AlphaFoldDB" id="A0A162LHL0"/>
<dbReference type="InterPro" id="IPR016181">
    <property type="entry name" value="Acyl_CoA_acyltransferase"/>
</dbReference>
<reference evidence="5 6" key="1">
    <citation type="submission" date="2015-12" db="EMBL/GenBank/DDBJ databases">
        <title>Genome sequence of Tistrella mobilis MCCC 1A02139.</title>
        <authorList>
            <person name="Lu L."/>
            <person name="Lai Q."/>
            <person name="Shao Z."/>
            <person name="Qian P."/>
        </authorList>
    </citation>
    <scope>NUCLEOTIDE SEQUENCE [LARGE SCALE GENOMIC DNA]</scope>
    <source>
        <strain evidence="5 6">MCCC 1A02139</strain>
    </source>
</reference>
<dbReference type="GeneID" id="97243604"/>
<dbReference type="SUPFAM" id="SSF55729">
    <property type="entry name" value="Acyl-CoA N-acyltransferases (Nat)"/>
    <property type="match status" value="1"/>
</dbReference>